<proteinExistence type="predicted"/>
<keyword evidence="2" id="KW-1185">Reference proteome</keyword>
<dbReference type="AlphaFoldDB" id="A0A2X0PEP7"/>
<sequence length="158" mass="18142">MTKIERERKRLWYLRPGETASCTGSWTDLNHTISFVLNNTTPDEILTSGMHSDRPRFGLLTENELSIRFFYESKACLHALAIVLYTRTLLSSLLKVEHQGNITGRFCQCSRCDRQGAKYIIEHLRYTTEKSYHEFSSYGGATIDEDKMSQPTHTKLAG</sequence>
<reference evidence="1 2" key="1">
    <citation type="submission" date="2016-11" db="EMBL/GenBank/DDBJ databases">
        <authorList>
            <person name="Jaros S."/>
            <person name="Januszkiewicz K."/>
            <person name="Wedrychowicz H."/>
        </authorList>
    </citation>
    <scope>NUCLEOTIDE SEQUENCE [LARGE SCALE GENOMIC DNA]</scope>
</reference>
<evidence type="ECO:0000313" key="2">
    <source>
        <dbReference type="Proteomes" id="UP000249464"/>
    </source>
</evidence>
<dbReference type="Proteomes" id="UP000249464">
    <property type="component" value="Unassembled WGS sequence"/>
</dbReference>
<name>A0A2X0PEP7_9BASI</name>
<gene>
    <name evidence="1" type="primary">BQ5605_C009g05460</name>
    <name evidence="1" type="ORF">BQ5605_C009G05460</name>
</gene>
<organism evidence="1 2">
    <name type="scientific">Microbotryum silenes-dioicae</name>
    <dbReference type="NCBI Taxonomy" id="796604"/>
    <lineage>
        <taxon>Eukaryota</taxon>
        <taxon>Fungi</taxon>
        <taxon>Dikarya</taxon>
        <taxon>Basidiomycota</taxon>
        <taxon>Pucciniomycotina</taxon>
        <taxon>Microbotryomycetes</taxon>
        <taxon>Microbotryales</taxon>
        <taxon>Microbotryaceae</taxon>
        <taxon>Microbotryum</taxon>
    </lineage>
</organism>
<accession>A0A2X0PEP7</accession>
<protein>
    <submittedName>
        <fullName evidence="1">BQ5605_C009g05460 protein</fullName>
    </submittedName>
</protein>
<evidence type="ECO:0000313" key="1">
    <source>
        <dbReference type="EMBL" id="SGY81105.1"/>
    </source>
</evidence>
<dbReference type="EMBL" id="FQNC01000049">
    <property type="protein sequence ID" value="SGY81105.1"/>
    <property type="molecule type" value="Genomic_DNA"/>
</dbReference>